<feature type="binding site" evidence="5">
    <location>
        <position position="106"/>
    </location>
    <ligand>
        <name>substrate</name>
    </ligand>
</feature>
<evidence type="ECO:0000256" key="6">
    <source>
        <dbReference type="PIRSR" id="PIRSR000097-3"/>
    </source>
</evidence>
<proteinExistence type="inferred from homology"/>
<dbReference type="Gene3D" id="3.20.20.100">
    <property type="entry name" value="NADP-dependent oxidoreductase domain"/>
    <property type="match status" value="1"/>
</dbReference>
<feature type="active site" description="Proton donor" evidence="4">
    <location>
        <position position="50"/>
    </location>
</feature>
<dbReference type="PRINTS" id="PR00069">
    <property type="entry name" value="ALDKETRDTASE"/>
</dbReference>
<organism evidence="8 9">
    <name type="scientific">Corynebacterium tuberculostearicum</name>
    <dbReference type="NCBI Taxonomy" id="38304"/>
    <lineage>
        <taxon>Bacteria</taxon>
        <taxon>Bacillati</taxon>
        <taxon>Actinomycetota</taxon>
        <taxon>Actinomycetes</taxon>
        <taxon>Mycobacteriales</taxon>
        <taxon>Corynebacteriaceae</taxon>
        <taxon>Corynebacterium</taxon>
    </lineage>
</organism>
<dbReference type="InterPro" id="IPR018170">
    <property type="entry name" value="Aldo/ket_reductase_CS"/>
</dbReference>
<evidence type="ECO:0000256" key="1">
    <source>
        <dbReference type="ARBA" id="ARBA00007905"/>
    </source>
</evidence>
<keyword evidence="3" id="KW-0560">Oxidoreductase</keyword>
<dbReference type="AlphaFoldDB" id="A0A8I1HTE5"/>
<dbReference type="PROSITE" id="PS00798">
    <property type="entry name" value="ALDOKETO_REDUCTASE_1"/>
    <property type="match status" value="1"/>
</dbReference>
<dbReference type="InterPro" id="IPR023210">
    <property type="entry name" value="NADP_OxRdtase_dom"/>
</dbReference>
<dbReference type="FunFam" id="3.20.20.100:FF:000015">
    <property type="entry name" value="Oxidoreductase, aldo/keto reductase family"/>
    <property type="match status" value="1"/>
</dbReference>
<feature type="domain" description="NADP-dependent oxidoreductase" evidence="7">
    <location>
        <begin position="23"/>
        <end position="260"/>
    </location>
</feature>
<dbReference type="SUPFAM" id="SSF51430">
    <property type="entry name" value="NAD(P)-linked oxidoreductase"/>
    <property type="match status" value="1"/>
</dbReference>
<evidence type="ECO:0000313" key="9">
    <source>
        <dbReference type="Proteomes" id="UP000603369"/>
    </source>
</evidence>
<evidence type="ECO:0000256" key="3">
    <source>
        <dbReference type="ARBA" id="ARBA00023002"/>
    </source>
</evidence>
<dbReference type="PROSITE" id="PS00062">
    <property type="entry name" value="ALDOKETO_REDUCTASE_2"/>
    <property type="match status" value="1"/>
</dbReference>
<gene>
    <name evidence="8" type="ORF">JDP02_01770</name>
</gene>
<keyword evidence="2" id="KW-0521">NADP</keyword>
<dbReference type="GO" id="GO:0016616">
    <property type="term" value="F:oxidoreductase activity, acting on the CH-OH group of donors, NAD or NADP as acceptor"/>
    <property type="evidence" value="ECO:0007669"/>
    <property type="project" value="UniProtKB-ARBA"/>
</dbReference>
<comment type="similarity">
    <text evidence="1">Belongs to the aldo/keto reductase family.</text>
</comment>
<name>A0A8I1HTE5_9CORY</name>
<dbReference type="InterPro" id="IPR020471">
    <property type="entry name" value="AKR"/>
</dbReference>
<dbReference type="PANTHER" id="PTHR43827:SF3">
    <property type="entry name" value="NADP-DEPENDENT OXIDOREDUCTASE DOMAIN-CONTAINING PROTEIN"/>
    <property type="match status" value="1"/>
</dbReference>
<dbReference type="RefSeq" id="WP_200435296.1">
    <property type="nucleotide sequence ID" value="NZ_JAEHFL010000002.1"/>
</dbReference>
<dbReference type="InterPro" id="IPR036812">
    <property type="entry name" value="NAD(P)_OxRdtase_dom_sf"/>
</dbReference>
<dbReference type="EMBL" id="JAEHFL010000002">
    <property type="protein sequence ID" value="MBK3427240.1"/>
    <property type="molecule type" value="Genomic_DNA"/>
</dbReference>
<evidence type="ECO:0000256" key="5">
    <source>
        <dbReference type="PIRSR" id="PIRSR000097-2"/>
    </source>
</evidence>
<dbReference type="Pfam" id="PF00248">
    <property type="entry name" value="Aldo_ket_red"/>
    <property type="match status" value="1"/>
</dbReference>
<protein>
    <submittedName>
        <fullName evidence="8">Aldo/keto reductase</fullName>
    </submittedName>
</protein>
<dbReference type="Proteomes" id="UP000603369">
    <property type="component" value="Unassembled WGS sequence"/>
</dbReference>
<reference evidence="8 9" key="1">
    <citation type="submission" date="2020-12" db="EMBL/GenBank/DDBJ databases">
        <title>Draft genome sequence of the commensal strain Corynebacterium tuberculostearicum MFP09/CIP 102622 isolated from human skin.</title>
        <authorList>
            <person name="Boukerb A.M."/>
            <person name="Janvier X."/>
            <person name="Feuilloley M.G.J."/>
            <person name="Groboillot A."/>
        </authorList>
    </citation>
    <scope>NUCLEOTIDE SEQUENCE [LARGE SCALE GENOMIC DNA]</scope>
    <source>
        <strain evidence="8 9">CIP 102622</strain>
    </source>
</reference>
<feature type="site" description="Lowers pKa of active site Tyr" evidence="6">
    <location>
        <position position="75"/>
    </location>
</feature>
<evidence type="ECO:0000256" key="2">
    <source>
        <dbReference type="ARBA" id="ARBA00022857"/>
    </source>
</evidence>
<comment type="caution">
    <text evidence="8">The sequence shown here is derived from an EMBL/GenBank/DDBJ whole genome shotgun (WGS) entry which is preliminary data.</text>
</comment>
<sequence>MSVPNITLNDGNTIPQLGFGVFQMDPDKTEELVAEALRVGYRHIDTAAIYGNEEGVGRAIAKSGIPREELFVTTKLWNDRQTDAAAALDESLDKLGLEYVDLYLIHWPTPAKGTYVEAWQQLIELQKQGKAKSIGVSNFELEHLDQLELKTDVKPAVNQVELHPYLQRWRELDAFRAHTVAIEAWGPLGQGKSDILDAPEVTDAAAAHDVSPAQVVIRWHLQNGVILFPKSATPSRIAENFDVFGFELTEDEMAAITALDEGEEGRGGPHPNDMNDA</sequence>
<keyword evidence="9" id="KW-1185">Reference proteome</keyword>
<dbReference type="PIRSF" id="PIRSF000097">
    <property type="entry name" value="AKR"/>
    <property type="match status" value="1"/>
</dbReference>
<evidence type="ECO:0000259" key="7">
    <source>
        <dbReference type="Pfam" id="PF00248"/>
    </source>
</evidence>
<evidence type="ECO:0000313" key="8">
    <source>
        <dbReference type="EMBL" id="MBK3427240.1"/>
    </source>
</evidence>
<evidence type="ECO:0000256" key="4">
    <source>
        <dbReference type="PIRSR" id="PIRSR000097-1"/>
    </source>
</evidence>
<dbReference type="PANTHER" id="PTHR43827">
    <property type="entry name" value="2,5-DIKETO-D-GLUCONIC ACID REDUCTASE"/>
    <property type="match status" value="1"/>
</dbReference>
<accession>A0A8I1HTE5</accession>